<dbReference type="STRING" id="897.B2D07_02270"/>
<feature type="coiled-coil region" evidence="1">
    <location>
        <begin position="740"/>
        <end position="792"/>
    </location>
</feature>
<dbReference type="PATRIC" id="fig|1121405.3.peg.4034"/>
<gene>
    <name evidence="3" type="ORF">dsmv_3483</name>
</gene>
<feature type="compositionally biased region" description="Pro residues" evidence="2">
    <location>
        <begin position="458"/>
        <end position="473"/>
    </location>
</feature>
<feature type="region of interest" description="Disordered" evidence="2">
    <location>
        <begin position="252"/>
        <end position="312"/>
    </location>
</feature>
<proteinExistence type="predicted"/>
<dbReference type="EMBL" id="ATHJ01000124">
    <property type="protein sequence ID" value="EPR34044.1"/>
    <property type="molecule type" value="Genomic_DNA"/>
</dbReference>
<dbReference type="Proteomes" id="UP000014977">
    <property type="component" value="Unassembled WGS sequence"/>
</dbReference>
<feature type="region of interest" description="Disordered" evidence="2">
    <location>
        <begin position="457"/>
        <end position="478"/>
    </location>
</feature>
<keyword evidence="1" id="KW-0175">Coiled coil</keyword>
<name>S7UJQ7_DESML</name>
<accession>S7UJQ7</accession>
<feature type="coiled-coil region" evidence="1">
    <location>
        <begin position="821"/>
        <end position="848"/>
    </location>
</feature>
<keyword evidence="4" id="KW-1185">Reference proteome</keyword>
<feature type="compositionally biased region" description="Pro residues" evidence="2">
    <location>
        <begin position="293"/>
        <end position="309"/>
    </location>
</feature>
<organism evidence="3 4">
    <name type="scientific">Desulfococcus multivorans DSM 2059</name>
    <dbReference type="NCBI Taxonomy" id="1121405"/>
    <lineage>
        <taxon>Bacteria</taxon>
        <taxon>Pseudomonadati</taxon>
        <taxon>Thermodesulfobacteriota</taxon>
        <taxon>Desulfobacteria</taxon>
        <taxon>Desulfobacterales</taxon>
        <taxon>Desulfococcaceae</taxon>
        <taxon>Desulfococcus</taxon>
    </lineage>
</organism>
<protein>
    <submittedName>
        <fullName evidence="3">Uncharacterized protein</fullName>
    </submittedName>
</protein>
<feature type="compositionally biased region" description="Polar residues" evidence="2">
    <location>
        <begin position="601"/>
        <end position="615"/>
    </location>
</feature>
<evidence type="ECO:0000313" key="4">
    <source>
        <dbReference type="Proteomes" id="UP000014977"/>
    </source>
</evidence>
<dbReference type="OrthoDB" id="4312432at2"/>
<reference evidence="3 4" key="1">
    <citation type="journal article" date="2013" name="Genome Announc.">
        <title>Draft genome sequences for three mercury-methylating, sulfate-reducing bacteria.</title>
        <authorList>
            <person name="Brown S.D."/>
            <person name="Hurt R.A.Jr."/>
            <person name="Gilmour C.C."/>
            <person name="Elias D.A."/>
        </authorList>
    </citation>
    <scope>NUCLEOTIDE SEQUENCE [LARGE SCALE GENOMIC DNA]</scope>
    <source>
        <strain evidence="3 4">DSM 2059</strain>
    </source>
</reference>
<evidence type="ECO:0000313" key="3">
    <source>
        <dbReference type="EMBL" id="EPR34044.1"/>
    </source>
</evidence>
<dbReference type="AlphaFoldDB" id="S7UJQ7"/>
<evidence type="ECO:0000256" key="1">
    <source>
        <dbReference type="SAM" id="Coils"/>
    </source>
</evidence>
<sequence length="886" mass="99425">MNVIKGYIQVKGTKTGISGLVVQVFDLFSDISGRVSIAPHVNKGTLGQPLGSTVTRNGEFAISYEDTAFRIRNAERTRPDLLLLVLAPEEPGKAIADRILYQADVRRSASPQEFFSIQLDGKDLQKREIALPEIEDRAAGDPKAVTLKTSTELKRRREIRKQISELAKVEVAEARAIEQKIETQLRDRVLRHLTQLPPNSPALERFVPPGGDVRTVTRNNQQRGIARVINNAPGRQTYLVLSDEEFQALLGANGEPDTEKVEAKLRGQDTTPSRLRDAPLLKDCLNRRRSSPFDPPEPDPPPDPPPTEPPIVDLDIDRQLSRLFNDLKSPESIQVQEGVRPDQNSVEVSVDKLSLRRGPADVPAFYDFHNLQIAFDHVWEDARAEGVIEAAKILYRQTLEAGGDPETALTTDSNPLRALAREAAVAGQAKGQKLLTAMARMNDSGLGLPDIDPVIVVDPPPPQPPQPPHPPGRPDLGGFPVEGVFEQASEGYPFTVFAAGSVNFGLLVTYRQRWDPVSYQVGRLAKTITLAPKETVSFTTRQVVKLSMSQKQINSAQQMRKDDAEDTQRDEAEIVQRAESKTNFSLSASGSYDLGPLGEGDSTSTFTKDAAGSSQETKKAHRQATRRASQEFRDERKMEVETAKSFETEDTIKREISNPNDELPVTYLFYELQRRYMVSEQLFRVTPVVLVGQHVPPPEYISETWVMRHDWIIRRFLLDDSFIPALNYLATQAQGDRIILADLKANLDMIRNTVNALKDQIMHARAQMSARYAALEAQIEKQARIAEEEDSEGFFEKAGEALFYDSDESKEATRIREDAARDAYERAVREEKDLRSQLEREVSALQVASDTYTKALAQNTNHQVQIDRLVRHVRDYILHYMRYLEL</sequence>
<evidence type="ECO:0000256" key="2">
    <source>
        <dbReference type="SAM" id="MobiDB-lite"/>
    </source>
</evidence>
<dbReference type="RefSeq" id="WP_020878616.1">
    <property type="nucleotide sequence ID" value="NZ_ATHJ01000124.1"/>
</dbReference>
<feature type="compositionally biased region" description="Basic and acidic residues" evidence="2">
    <location>
        <begin position="628"/>
        <end position="656"/>
    </location>
</feature>
<comment type="caution">
    <text evidence="3">The sequence shown here is derived from an EMBL/GenBank/DDBJ whole genome shotgun (WGS) entry which is preliminary data.</text>
</comment>
<feature type="compositionally biased region" description="Basic and acidic residues" evidence="2">
    <location>
        <begin position="274"/>
        <end position="286"/>
    </location>
</feature>
<feature type="region of interest" description="Disordered" evidence="2">
    <location>
        <begin position="592"/>
        <end position="657"/>
    </location>
</feature>
<feature type="compositionally biased region" description="Basic and acidic residues" evidence="2">
    <location>
        <begin position="257"/>
        <end position="267"/>
    </location>
</feature>